<dbReference type="Pfam" id="PF07364">
    <property type="entry name" value="DUF1485"/>
    <property type="match status" value="1"/>
</dbReference>
<organism evidence="4 5">
    <name type="scientific">Microvirga brassicacearum</name>
    <dbReference type="NCBI Taxonomy" id="2580413"/>
    <lineage>
        <taxon>Bacteria</taxon>
        <taxon>Pseudomonadati</taxon>
        <taxon>Pseudomonadota</taxon>
        <taxon>Alphaproteobacteria</taxon>
        <taxon>Hyphomicrobiales</taxon>
        <taxon>Methylobacteriaceae</taxon>
        <taxon>Microvirga</taxon>
    </lineage>
</organism>
<evidence type="ECO:0000313" key="4">
    <source>
        <dbReference type="EMBL" id="KAB0264141.1"/>
    </source>
</evidence>
<keyword evidence="5" id="KW-1185">Reference proteome</keyword>
<dbReference type="GO" id="GO:0046872">
    <property type="term" value="F:metal ion binding"/>
    <property type="evidence" value="ECO:0007669"/>
    <property type="project" value="UniProtKB-KW"/>
</dbReference>
<dbReference type="InterPro" id="IPR015995">
    <property type="entry name" value="MlrC_N"/>
</dbReference>
<proteinExistence type="inferred from homology"/>
<keyword evidence="1" id="KW-0482">Metalloprotease</keyword>
<dbReference type="Proteomes" id="UP000325684">
    <property type="component" value="Unassembled WGS sequence"/>
</dbReference>
<dbReference type="PIRSF" id="PIRSF012702">
    <property type="entry name" value="UCP012702"/>
    <property type="match status" value="1"/>
</dbReference>
<dbReference type="InterPro" id="IPR010799">
    <property type="entry name" value="MlrC_C"/>
</dbReference>
<comment type="similarity">
    <text evidence="1">Belongs to the peptidase M81 family.</text>
</comment>
<name>A0A5N3P3C0_9HYPH</name>
<protein>
    <recommendedName>
        <fullName evidence="1">Microcystinase C</fullName>
        <shortName evidence="1">MlrC</shortName>
    </recommendedName>
</protein>
<dbReference type="EMBL" id="VCMV01000079">
    <property type="protein sequence ID" value="KAB0264141.1"/>
    <property type="molecule type" value="Genomic_DNA"/>
</dbReference>
<dbReference type="GO" id="GO:0006508">
    <property type="term" value="P:proteolysis"/>
    <property type="evidence" value="ECO:0007669"/>
    <property type="project" value="UniProtKB-KW"/>
</dbReference>
<feature type="domain" description="Microcystin LR degradation protein MlrC C-terminal" evidence="2">
    <location>
        <begin position="301"/>
        <end position="481"/>
    </location>
</feature>
<sequence>MRVFLSGLFHETHCFVSEITGIERFSQLHGNAILGRRGDRSQIDGFLEVAENYGWDVLPGVNYVATPSGTIDHQVFEQFWTELEGSLAAALNTGLDAVYLALHGAMVTDCCFDPEGELLTRIRALPGADAIPIFGVFDLHATFTGRMAELSNALVCYRENPHIDAYDSAVRAAELLARMFETKQLPRTFWRQLPLMWPPTGTGTADSPMKDLESLARRIEAEDPAIWAVNVIAGFPFSDVPDAGVSFSIVTTAGESTANKALDRLRECAWSLRMAGLPKELPIDDALARISRDGTGPAILVEPSDNIGGGAPGDGTAVLRALVQHRIPRSLVVINDPESVAALNGVANGGRATLRIGGKGSSLDEGPLTLDIELVSRSDGRFTLEDRQSHLAASQGTRIDMGPCAVVRHENVTILLTTRKTPPFDLGQLRSQGIEPTEMLVIGVKAAVAHRRAYDRIAAASYTVATPGPCSSDLSILPYRNLRRPIVPLDPIADFR</sequence>
<evidence type="ECO:0000259" key="3">
    <source>
        <dbReference type="Pfam" id="PF07364"/>
    </source>
</evidence>
<dbReference type="OrthoDB" id="9782658at2"/>
<evidence type="ECO:0000259" key="2">
    <source>
        <dbReference type="Pfam" id="PF07171"/>
    </source>
</evidence>
<comment type="caution">
    <text evidence="4">The sequence shown here is derived from an EMBL/GenBank/DDBJ whole genome shotgun (WGS) entry which is preliminary data.</text>
</comment>
<evidence type="ECO:0000256" key="1">
    <source>
        <dbReference type="PIRNR" id="PIRNR012702"/>
    </source>
</evidence>
<dbReference type="AlphaFoldDB" id="A0A5N3P3C0"/>
<dbReference type="InterPro" id="IPR009197">
    <property type="entry name" value="MlrC"/>
</dbReference>
<keyword evidence="1" id="KW-0645">Protease</keyword>
<evidence type="ECO:0000313" key="5">
    <source>
        <dbReference type="Proteomes" id="UP000325684"/>
    </source>
</evidence>
<comment type="function">
    <text evidence="1">Involved in peptidolytic degradation of cyclic heptapeptide hepatotoxin microcystin (MC).</text>
</comment>
<comment type="cofactor">
    <cofactor evidence="1">
        <name>Zn(2+)</name>
        <dbReference type="ChEBI" id="CHEBI:29105"/>
    </cofactor>
    <text evidence="1">Binds 1 zinc ion per subunit.</text>
</comment>
<accession>A0A5N3P3C0</accession>
<keyword evidence="1" id="KW-0378">Hydrolase</keyword>
<reference evidence="4 5" key="1">
    <citation type="journal article" date="2019" name="Microorganisms">
        <title>Genome Insights into the Novel Species Microvirga brassicacearum, a Rapeseed Endophyte with Biotechnological Potential.</title>
        <authorList>
            <person name="Jimenez-Gomez A."/>
            <person name="Saati-Santamaria Z."/>
            <person name="Igual J.M."/>
            <person name="Rivas R."/>
            <person name="Mateos P.F."/>
            <person name="Garcia-Fraile P."/>
        </authorList>
    </citation>
    <scope>NUCLEOTIDE SEQUENCE [LARGE SCALE GENOMIC DNA]</scope>
    <source>
        <strain evidence="4 5">CDVBN77</strain>
    </source>
</reference>
<dbReference type="GO" id="GO:0008237">
    <property type="term" value="F:metallopeptidase activity"/>
    <property type="evidence" value="ECO:0007669"/>
    <property type="project" value="UniProtKB-KW"/>
</dbReference>
<gene>
    <name evidence="4" type="ORF">FEZ63_24155</name>
</gene>
<feature type="domain" description="Microcystin LR degradation protein MlrC N-terminal" evidence="3">
    <location>
        <begin position="2"/>
        <end position="289"/>
    </location>
</feature>
<keyword evidence="1" id="KW-0479">Metal-binding</keyword>
<dbReference type="Pfam" id="PF07171">
    <property type="entry name" value="MlrC_C"/>
    <property type="match status" value="1"/>
</dbReference>